<accession>A0ABT4JQQ6</accession>
<dbReference type="RefSeq" id="WP_269122822.1">
    <property type="nucleotide sequence ID" value="NZ_JAPUBN010000010.1"/>
</dbReference>
<protein>
    <submittedName>
        <fullName evidence="1">DUF2750 domain-containing protein</fullName>
    </submittedName>
</protein>
<dbReference type="InterPro" id="IPR021284">
    <property type="entry name" value="DUF2750"/>
</dbReference>
<dbReference type="EMBL" id="JAPUBN010000010">
    <property type="protein sequence ID" value="MCZ2720715.1"/>
    <property type="molecule type" value="Genomic_DNA"/>
</dbReference>
<proteinExistence type="predicted"/>
<dbReference type="Proteomes" id="UP001149719">
    <property type="component" value="Unassembled WGS sequence"/>
</dbReference>
<organism evidence="1 2">
    <name type="scientific">Marinomonas phaeophyticola</name>
    <dbReference type="NCBI Taxonomy" id="3004091"/>
    <lineage>
        <taxon>Bacteria</taxon>
        <taxon>Pseudomonadati</taxon>
        <taxon>Pseudomonadota</taxon>
        <taxon>Gammaproteobacteria</taxon>
        <taxon>Oceanospirillales</taxon>
        <taxon>Oceanospirillaceae</taxon>
        <taxon>Marinomonas</taxon>
    </lineage>
</organism>
<reference evidence="1" key="1">
    <citation type="submission" date="2022-12" db="EMBL/GenBank/DDBJ databases">
        <title>Marinomonas 15G1-11 sp. nov, isolated from marine algae.</title>
        <authorList>
            <person name="Butt M."/>
            <person name="Choi D.G."/>
            <person name="Kim J.M."/>
            <person name="Lee J.K."/>
            <person name="Baek J.H."/>
            <person name="Jeon C.O."/>
        </authorList>
    </citation>
    <scope>NUCLEOTIDE SEQUENCE</scope>
    <source>
        <strain evidence="1">15G1-11</strain>
    </source>
</reference>
<keyword evidence="2" id="KW-1185">Reference proteome</keyword>
<dbReference type="Pfam" id="PF11042">
    <property type="entry name" value="DUF2750"/>
    <property type="match status" value="1"/>
</dbReference>
<name>A0ABT4JQQ6_9GAMM</name>
<gene>
    <name evidence="1" type="ORF">O1D97_03400</name>
</gene>
<sequence length="129" mass="14462">MSFDDQQVETFFRLQSNTRYDEVVNHCKKKQDVWVLQDDQGCLIIELGSEKVLPIWNDSSLAEQWKGKEYEGFSASVIAFADFSSKWLPGMVRDGFKLGIAPNLAGEGIVVATAEFARDIGVDLTTESH</sequence>
<comment type="caution">
    <text evidence="1">The sequence shown here is derived from an EMBL/GenBank/DDBJ whole genome shotgun (WGS) entry which is preliminary data.</text>
</comment>
<evidence type="ECO:0000313" key="2">
    <source>
        <dbReference type="Proteomes" id="UP001149719"/>
    </source>
</evidence>
<evidence type="ECO:0000313" key="1">
    <source>
        <dbReference type="EMBL" id="MCZ2720715.1"/>
    </source>
</evidence>